<feature type="signal peptide" evidence="1">
    <location>
        <begin position="1"/>
        <end position="30"/>
    </location>
</feature>
<evidence type="ECO:0000256" key="1">
    <source>
        <dbReference type="SAM" id="SignalP"/>
    </source>
</evidence>
<dbReference type="Proteomes" id="UP001157091">
    <property type="component" value="Unassembled WGS sequence"/>
</dbReference>
<dbReference type="RefSeq" id="WP_284294298.1">
    <property type="nucleotide sequence ID" value="NZ_BSUK01000001.1"/>
</dbReference>
<reference evidence="3" key="1">
    <citation type="journal article" date="2019" name="Int. J. Syst. Evol. Microbiol.">
        <title>The Global Catalogue of Microorganisms (GCM) 10K type strain sequencing project: providing services to taxonomists for standard genome sequencing and annotation.</title>
        <authorList>
            <consortium name="The Broad Institute Genomics Platform"/>
            <consortium name="The Broad Institute Genome Sequencing Center for Infectious Disease"/>
            <person name="Wu L."/>
            <person name="Ma J."/>
        </authorList>
    </citation>
    <scope>NUCLEOTIDE SEQUENCE [LARGE SCALE GENOMIC DNA]</scope>
    <source>
        <strain evidence="3">NBRC 106348</strain>
    </source>
</reference>
<protein>
    <submittedName>
        <fullName evidence="2">Uncharacterized protein</fullName>
    </submittedName>
</protein>
<keyword evidence="3" id="KW-1185">Reference proteome</keyword>
<sequence>MRTLKRAVAGAITTALAVGLVSAPALSANAATHTTSAKSQGVSVKLAVKDLTNKPGKYTIKDAVKVTVTVPAPFHDTYSDGSDAGTVPVKYWIYVKSTGSATCAGSYVSDFYTKSRTFTLPATFKNTKSGSIRYYSASGKCKLSVELYASRYTISAAGDLNVKKTVSAAYYVKTPTSLTKPSVSATHVKKNHTVKLSGKATYLRADSKHWYTKTKLPKGTKLVVQKKAKGAKSWSKVATVKVTSKGTWSKTVKVAKTTSYRVVYAGSSTRTAKTSAVRVVKVG</sequence>
<comment type="caution">
    <text evidence="2">The sequence shown here is derived from an EMBL/GenBank/DDBJ whole genome shotgun (WGS) entry which is preliminary data.</text>
</comment>
<organism evidence="2 3">
    <name type="scientific">Luteimicrobium album</name>
    <dbReference type="NCBI Taxonomy" id="1054550"/>
    <lineage>
        <taxon>Bacteria</taxon>
        <taxon>Bacillati</taxon>
        <taxon>Actinomycetota</taxon>
        <taxon>Actinomycetes</taxon>
        <taxon>Micrococcales</taxon>
        <taxon>Luteimicrobium</taxon>
    </lineage>
</organism>
<accession>A0ABQ6I5A9</accession>
<keyword evidence="1" id="KW-0732">Signal</keyword>
<feature type="chain" id="PRO_5047401362" evidence="1">
    <location>
        <begin position="31"/>
        <end position="283"/>
    </location>
</feature>
<gene>
    <name evidence="2" type="ORF">GCM10025864_35860</name>
</gene>
<evidence type="ECO:0000313" key="2">
    <source>
        <dbReference type="EMBL" id="GMA25827.1"/>
    </source>
</evidence>
<name>A0ABQ6I5A9_9MICO</name>
<dbReference type="EMBL" id="BSUK01000001">
    <property type="protein sequence ID" value="GMA25827.1"/>
    <property type="molecule type" value="Genomic_DNA"/>
</dbReference>
<proteinExistence type="predicted"/>
<evidence type="ECO:0000313" key="3">
    <source>
        <dbReference type="Proteomes" id="UP001157091"/>
    </source>
</evidence>